<name>A0A1I2LBT7_9ACTN</name>
<dbReference type="InterPro" id="IPR036271">
    <property type="entry name" value="Tet_transcr_reg_TetR-rel_C_sf"/>
</dbReference>
<dbReference type="Gene3D" id="1.10.10.60">
    <property type="entry name" value="Homeodomain-like"/>
    <property type="match status" value="1"/>
</dbReference>
<dbReference type="Pfam" id="PF00440">
    <property type="entry name" value="TetR_N"/>
    <property type="match status" value="1"/>
</dbReference>
<dbReference type="RefSeq" id="WP_093621198.1">
    <property type="nucleotide sequence ID" value="NZ_BOMT01000094.1"/>
</dbReference>
<keyword evidence="1" id="KW-0805">Transcription regulation</keyword>
<sequence>MPRQGLTAERVAAAAAELADTLGLDRVTVAAVARRFGVADASLYGHVRSREALVHLIAVRGAAAFADRIGLAVAGRSGRAALTGFADAYRAFAVAHPGQYAATQLQLPPAVGRASAGHLRLIELSYATLRGYGLDEPALTDAVRFVRSTLHGFATLETSDGFGHPRDLDASWRAVVAGVHTALRQWGSHDGR</sequence>
<dbReference type="OrthoDB" id="71867at2"/>
<evidence type="ECO:0000313" key="6">
    <source>
        <dbReference type="EMBL" id="SFF74536.1"/>
    </source>
</evidence>
<dbReference type="GO" id="GO:0000976">
    <property type="term" value="F:transcription cis-regulatory region binding"/>
    <property type="evidence" value="ECO:0007669"/>
    <property type="project" value="TreeGrafter"/>
</dbReference>
<keyword evidence="2 4" id="KW-0238">DNA-binding</keyword>
<dbReference type="PANTHER" id="PTHR30055:SF239">
    <property type="entry name" value="TRANSCRIPTIONAL REGULATORY PROTEIN"/>
    <property type="match status" value="1"/>
</dbReference>
<evidence type="ECO:0000313" key="7">
    <source>
        <dbReference type="Proteomes" id="UP000199645"/>
    </source>
</evidence>
<organism evidence="6 7">
    <name type="scientific">Actinoplanes philippinensis</name>
    <dbReference type="NCBI Taxonomy" id="35752"/>
    <lineage>
        <taxon>Bacteria</taxon>
        <taxon>Bacillati</taxon>
        <taxon>Actinomycetota</taxon>
        <taxon>Actinomycetes</taxon>
        <taxon>Micromonosporales</taxon>
        <taxon>Micromonosporaceae</taxon>
        <taxon>Actinoplanes</taxon>
    </lineage>
</organism>
<evidence type="ECO:0000256" key="3">
    <source>
        <dbReference type="ARBA" id="ARBA00023163"/>
    </source>
</evidence>
<evidence type="ECO:0000256" key="1">
    <source>
        <dbReference type="ARBA" id="ARBA00023015"/>
    </source>
</evidence>
<dbReference type="SUPFAM" id="SSF48498">
    <property type="entry name" value="Tetracyclin repressor-like, C-terminal domain"/>
    <property type="match status" value="1"/>
</dbReference>
<evidence type="ECO:0000256" key="2">
    <source>
        <dbReference type="ARBA" id="ARBA00023125"/>
    </source>
</evidence>
<protein>
    <submittedName>
        <fullName evidence="6">Regulatory protein, tetR family</fullName>
    </submittedName>
</protein>
<dbReference type="PROSITE" id="PS50977">
    <property type="entry name" value="HTH_TETR_2"/>
    <property type="match status" value="1"/>
</dbReference>
<keyword evidence="3" id="KW-0804">Transcription</keyword>
<dbReference type="Proteomes" id="UP000199645">
    <property type="component" value="Unassembled WGS sequence"/>
</dbReference>
<proteinExistence type="predicted"/>
<gene>
    <name evidence="6" type="ORF">SAMN05421541_12053</name>
</gene>
<dbReference type="PANTHER" id="PTHR30055">
    <property type="entry name" value="HTH-TYPE TRANSCRIPTIONAL REGULATOR RUTR"/>
    <property type="match status" value="1"/>
</dbReference>
<dbReference type="SUPFAM" id="SSF46689">
    <property type="entry name" value="Homeodomain-like"/>
    <property type="match status" value="1"/>
</dbReference>
<evidence type="ECO:0000256" key="4">
    <source>
        <dbReference type="PROSITE-ProRule" id="PRU00335"/>
    </source>
</evidence>
<dbReference type="AlphaFoldDB" id="A0A1I2LBT7"/>
<feature type="domain" description="HTH tetR-type" evidence="5">
    <location>
        <begin position="5"/>
        <end position="65"/>
    </location>
</feature>
<dbReference type="InterPro" id="IPR009057">
    <property type="entry name" value="Homeodomain-like_sf"/>
</dbReference>
<dbReference type="InterPro" id="IPR001647">
    <property type="entry name" value="HTH_TetR"/>
</dbReference>
<dbReference type="STRING" id="35752.SAMN05421541_12053"/>
<keyword evidence="7" id="KW-1185">Reference proteome</keyword>
<accession>A0A1I2LBT7</accession>
<dbReference type="GO" id="GO:0003700">
    <property type="term" value="F:DNA-binding transcription factor activity"/>
    <property type="evidence" value="ECO:0007669"/>
    <property type="project" value="TreeGrafter"/>
</dbReference>
<evidence type="ECO:0000259" key="5">
    <source>
        <dbReference type="PROSITE" id="PS50977"/>
    </source>
</evidence>
<dbReference type="EMBL" id="FONV01000020">
    <property type="protein sequence ID" value="SFF74536.1"/>
    <property type="molecule type" value="Genomic_DNA"/>
</dbReference>
<dbReference type="InterPro" id="IPR025996">
    <property type="entry name" value="MT1864/Rv1816-like_C"/>
</dbReference>
<dbReference type="InterPro" id="IPR050109">
    <property type="entry name" value="HTH-type_TetR-like_transc_reg"/>
</dbReference>
<dbReference type="Pfam" id="PF13305">
    <property type="entry name" value="TetR_C_33"/>
    <property type="match status" value="1"/>
</dbReference>
<dbReference type="Gene3D" id="1.10.357.10">
    <property type="entry name" value="Tetracycline Repressor, domain 2"/>
    <property type="match status" value="1"/>
</dbReference>
<feature type="DNA-binding region" description="H-T-H motif" evidence="4">
    <location>
        <begin position="28"/>
        <end position="47"/>
    </location>
</feature>
<reference evidence="6 7" key="1">
    <citation type="submission" date="2016-10" db="EMBL/GenBank/DDBJ databases">
        <authorList>
            <person name="de Groot N.N."/>
        </authorList>
    </citation>
    <scope>NUCLEOTIDE SEQUENCE [LARGE SCALE GENOMIC DNA]</scope>
    <source>
        <strain evidence="6 7">DSM 43019</strain>
    </source>
</reference>